<name>A0A3S5CHP9_9PLAT</name>
<sequence length="105" mass="11253">MWAAQCCVRTAGSTPIRGESGLLLRPAKTGLRPGVKPTKEESIGKVSRSSSPPYSACPPSIPIYAHFESTPKGQACASCLQAQRARYAMIKFPPGEQKQALLTLH</sequence>
<feature type="region of interest" description="Disordered" evidence="1">
    <location>
        <begin position="27"/>
        <end position="55"/>
    </location>
</feature>
<gene>
    <name evidence="2" type="ORF">PXEA_LOCUS15732</name>
</gene>
<dbReference type="AlphaFoldDB" id="A0A3S5CHP9"/>
<comment type="caution">
    <text evidence="2">The sequence shown here is derived from an EMBL/GenBank/DDBJ whole genome shotgun (WGS) entry which is preliminary data.</text>
</comment>
<dbReference type="Proteomes" id="UP000784294">
    <property type="component" value="Unassembled WGS sequence"/>
</dbReference>
<evidence type="ECO:0000313" key="2">
    <source>
        <dbReference type="EMBL" id="VEL22292.1"/>
    </source>
</evidence>
<reference evidence="2" key="1">
    <citation type="submission" date="2018-11" db="EMBL/GenBank/DDBJ databases">
        <authorList>
            <consortium name="Pathogen Informatics"/>
        </authorList>
    </citation>
    <scope>NUCLEOTIDE SEQUENCE</scope>
</reference>
<keyword evidence="3" id="KW-1185">Reference proteome</keyword>
<organism evidence="2 3">
    <name type="scientific">Protopolystoma xenopodis</name>
    <dbReference type="NCBI Taxonomy" id="117903"/>
    <lineage>
        <taxon>Eukaryota</taxon>
        <taxon>Metazoa</taxon>
        <taxon>Spiralia</taxon>
        <taxon>Lophotrochozoa</taxon>
        <taxon>Platyhelminthes</taxon>
        <taxon>Monogenea</taxon>
        <taxon>Polyopisthocotylea</taxon>
        <taxon>Polystomatidea</taxon>
        <taxon>Polystomatidae</taxon>
        <taxon>Protopolystoma</taxon>
    </lineage>
</organism>
<dbReference type="EMBL" id="CAAALY010055620">
    <property type="protein sequence ID" value="VEL22292.1"/>
    <property type="molecule type" value="Genomic_DNA"/>
</dbReference>
<evidence type="ECO:0000256" key="1">
    <source>
        <dbReference type="SAM" id="MobiDB-lite"/>
    </source>
</evidence>
<protein>
    <submittedName>
        <fullName evidence="2">Uncharacterized protein</fullName>
    </submittedName>
</protein>
<proteinExistence type="predicted"/>
<evidence type="ECO:0000313" key="3">
    <source>
        <dbReference type="Proteomes" id="UP000784294"/>
    </source>
</evidence>
<accession>A0A3S5CHP9</accession>